<sequence length="272" mass="30685">MASYFAVWEKDPFFSAAEEVQELADRDLLTALSTTKWQVITFSLSIGLSMQLEEFERIVKSSYTNSNSDVAKERHCEFTLSNGHPVPPPRKIPSLGLLSSIEAVFKLNWSKNGYRTLKNADHHQEAGTPLPQSQQLTRAYIPDLSAKGINTCYERSKSCIDGCDDYCDKQLHGWYGAIQRLFQRSQYQMQYSRPLQVVLLLGLIGGLDVEPREPIVISFAVVGCLHPWLMWHGVKTESLSSNLHLYWPCALASLSEKEAPSWGLTLPNSKVF</sequence>
<accession>A0A7J0FCL4</accession>
<comment type="caution">
    <text evidence="1">The sequence shown here is derived from an EMBL/GenBank/DDBJ whole genome shotgun (WGS) entry which is preliminary data.</text>
</comment>
<proteinExistence type="predicted"/>
<protein>
    <submittedName>
        <fullName evidence="1">Syntaxin/t-SNARE family protein</fullName>
    </submittedName>
</protein>
<reference evidence="1 2" key="1">
    <citation type="submission" date="2019-07" db="EMBL/GenBank/DDBJ databases">
        <title>De Novo Assembly of kiwifruit Actinidia rufa.</title>
        <authorList>
            <person name="Sugita-Konishi S."/>
            <person name="Sato K."/>
            <person name="Mori E."/>
            <person name="Abe Y."/>
            <person name="Kisaki G."/>
            <person name="Hamano K."/>
            <person name="Suezawa K."/>
            <person name="Otani M."/>
            <person name="Fukuda T."/>
            <person name="Manabe T."/>
            <person name="Gomi K."/>
            <person name="Tabuchi M."/>
            <person name="Akimitsu K."/>
            <person name="Kataoka I."/>
        </authorList>
    </citation>
    <scope>NUCLEOTIDE SEQUENCE [LARGE SCALE GENOMIC DNA]</scope>
    <source>
        <strain evidence="2">cv. Fuchu</strain>
    </source>
</reference>
<keyword evidence="2" id="KW-1185">Reference proteome</keyword>
<gene>
    <name evidence="1" type="ORF">Acr_11g0002850</name>
</gene>
<dbReference type="AlphaFoldDB" id="A0A7J0FCL4"/>
<dbReference type="OrthoDB" id="1889309at2759"/>
<dbReference type="Proteomes" id="UP000585474">
    <property type="component" value="Unassembled WGS sequence"/>
</dbReference>
<evidence type="ECO:0000313" key="1">
    <source>
        <dbReference type="EMBL" id="GFY95979.1"/>
    </source>
</evidence>
<name>A0A7J0FCL4_9ERIC</name>
<dbReference type="EMBL" id="BJWL01000011">
    <property type="protein sequence ID" value="GFY95979.1"/>
    <property type="molecule type" value="Genomic_DNA"/>
</dbReference>
<evidence type="ECO:0000313" key="2">
    <source>
        <dbReference type="Proteomes" id="UP000585474"/>
    </source>
</evidence>
<dbReference type="PANTHER" id="PTHR34949:SF6">
    <property type="entry name" value="EXPRESSED PROTEIN"/>
    <property type="match status" value="1"/>
</dbReference>
<organism evidence="1 2">
    <name type="scientific">Actinidia rufa</name>
    <dbReference type="NCBI Taxonomy" id="165716"/>
    <lineage>
        <taxon>Eukaryota</taxon>
        <taxon>Viridiplantae</taxon>
        <taxon>Streptophyta</taxon>
        <taxon>Embryophyta</taxon>
        <taxon>Tracheophyta</taxon>
        <taxon>Spermatophyta</taxon>
        <taxon>Magnoliopsida</taxon>
        <taxon>eudicotyledons</taxon>
        <taxon>Gunneridae</taxon>
        <taxon>Pentapetalae</taxon>
        <taxon>asterids</taxon>
        <taxon>Ericales</taxon>
        <taxon>Actinidiaceae</taxon>
        <taxon>Actinidia</taxon>
    </lineage>
</organism>
<dbReference type="PANTHER" id="PTHR34949">
    <property type="entry name" value="OS05G0443700 PROTEIN"/>
    <property type="match status" value="1"/>
</dbReference>